<gene>
    <name evidence="1" type="ORF">NKI81_14060</name>
</gene>
<keyword evidence="2" id="KW-1185">Reference proteome</keyword>
<organism evidence="1 2">
    <name type="scientific">Mesorhizobium australicum</name>
    <dbReference type="NCBI Taxonomy" id="536018"/>
    <lineage>
        <taxon>Bacteria</taxon>
        <taxon>Pseudomonadati</taxon>
        <taxon>Pseudomonadota</taxon>
        <taxon>Alphaproteobacteria</taxon>
        <taxon>Hyphomicrobiales</taxon>
        <taxon>Phyllobacteriaceae</taxon>
        <taxon>Mesorhizobium</taxon>
    </lineage>
</organism>
<accession>A0ACC6SZC1</accession>
<evidence type="ECO:0000313" key="2">
    <source>
        <dbReference type="Proteomes" id="UP001480082"/>
    </source>
</evidence>
<dbReference type="EMBL" id="JAMYRI010000007">
    <property type="protein sequence ID" value="MER9285076.1"/>
    <property type="molecule type" value="Genomic_DNA"/>
</dbReference>
<reference evidence="1 2" key="1">
    <citation type="journal article" date="2024" name="Proc. Natl. Acad. Sci. U.S.A.">
        <title>The evolutionary genomics of adaptation to stress in wild rhizobium bacteria.</title>
        <authorList>
            <person name="Kehlet-Delgado H."/>
            <person name="Montoya A.P."/>
            <person name="Jensen K.T."/>
            <person name="Wendlandt C.E."/>
            <person name="Dexheimer C."/>
            <person name="Roberts M."/>
            <person name="Torres Martinez L."/>
            <person name="Friesen M.L."/>
            <person name="Griffitts J.S."/>
            <person name="Porter S.S."/>
        </authorList>
    </citation>
    <scope>NUCLEOTIDE SEQUENCE [LARGE SCALE GENOMIC DNA]</scope>
    <source>
        <strain evidence="1 2">M0468</strain>
    </source>
</reference>
<protein>
    <submittedName>
        <fullName evidence="1">Uncharacterized protein</fullName>
    </submittedName>
</protein>
<proteinExistence type="predicted"/>
<evidence type="ECO:0000313" key="1">
    <source>
        <dbReference type="EMBL" id="MER9285076.1"/>
    </source>
</evidence>
<sequence>MKHVAKLAIAGLISVGIACAWAATLNTMDDVGTAIQSCWTPPAGAGDSTVTLSFSFKRDGTLIGPPRPTAAKVAGDDKARKAFIDAAIAAVKNCTPLSLSPQLSQGIAGNVFTQQFVSPKH</sequence>
<comment type="caution">
    <text evidence="1">The sequence shown here is derived from an EMBL/GenBank/DDBJ whole genome shotgun (WGS) entry which is preliminary data.</text>
</comment>
<dbReference type="Proteomes" id="UP001480082">
    <property type="component" value="Unassembled WGS sequence"/>
</dbReference>
<name>A0ACC6SZC1_9HYPH</name>